<name>K5X6C3_AGABU</name>
<feature type="compositionally biased region" description="Low complexity" evidence="1">
    <location>
        <begin position="176"/>
        <end position="191"/>
    </location>
</feature>
<dbReference type="KEGG" id="abp:AGABI1DRAFT114337"/>
<feature type="region of interest" description="Disordered" evidence="1">
    <location>
        <begin position="124"/>
        <end position="192"/>
    </location>
</feature>
<evidence type="ECO:0000313" key="4">
    <source>
        <dbReference type="Proteomes" id="UP000008493"/>
    </source>
</evidence>
<dbReference type="AlphaFoldDB" id="K5X6C3"/>
<dbReference type="GeneID" id="18824288"/>
<dbReference type="EMBL" id="JH971391">
    <property type="protein sequence ID" value="EKM78733.1"/>
    <property type="molecule type" value="Genomic_DNA"/>
</dbReference>
<sequence>MQLTIATAAALALVYARSAFAVMGIDTPSTLVQCQPSLLAWHEGAPPYYLSVIPGGQPGATPLKSFDAVNDLSRTWVVDIASGTVVTIMLKDSSGAIAYSDKVPIQGSQDNSCMIPAAAPAPAPASATAAAPAPPANGASVSPASPAPASQPPAAPAVSPTAGQAPPPPASRPTGSQAAVASSSAKPSSGANRASVVNGFAGLLAILGVALF</sequence>
<dbReference type="Proteomes" id="UP000008493">
    <property type="component" value="Unassembled WGS sequence"/>
</dbReference>
<dbReference type="InParanoid" id="K5X6C3"/>
<keyword evidence="2" id="KW-0732">Signal</keyword>
<evidence type="ECO:0000256" key="2">
    <source>
        <dbReference type="SAM" id="SignalP"/>
    </source>
</evidence>
<dbReference type="RefSeq" id="XP_007330551.1">
    <property type="nucleotide sequence ID" value="XM_007330489.1"/>
</dbReference>
<dbReference type="OMA" id="AWHEGAP"/>
<reference evidence="4" key="1">
    <citation type="journal article" date="2012" name="Proc. Natl. Acad. Sci. U.S.A.">
        <title>Genome sequence of the button mushroom Agaricus bisporus reveals mechanisms governing adaptation to a humic-rich ecological niche.</title>
        <authorList>
            <person name="Morin E."/>
            <person name="Kohler A."/>
            <person name="Baker A.R."/>
            <person name="Foulongne-Oriol M."/>
            <person name="Lombard V."/>
            <person name="Nagy L.G."/>
            <person name="Ohm R.A."/>
            <person name="Patyshakuliyeva A."/>
            <person name="Brun A."/>
            <person name="Aerts A.L."/>
            <person name="Bailey A.M."/>
            <person name="Billette C."/>
            <person name="Coutinho P.M."/>
            <person name="Deakin G."/>
            <person name="Doddapaneni H."/>
            <person name="Floudas D."/>
            <person name="Grimwood J."/>
            <person name="Hilden K."/>
            <person name="Kuees U."/>
            <person name="LaButti K.M."/>
            <person name="Lapidus A."/>
            <person name="Lindquist E.A."/>
            <person name="Lucas S.M."/>
            <person name="Murat C."/>
            <person name="Riley R.W."/>
            <person name="Salamov A.A."/>
            <person name="Schmutz J."/>
            <person name="Subramanian V."/>
            <person name="Woesten H.A.B."/>
            <person name="Xu J."/>
            <person name="Eastwood D.C."/>
            <person name="Foster G.D."/>
            <person name="Sonnenberg A.S."/>
            <person name="Cullen D."/>
            <person name="de Vries R.P."/>
            <person name="Lundell T."/>
            <person name="Hibbett D.S."/>
            <person name="Henrissat B."/>
            <person name="Burton K.S."/>
            <person name="Kerrigan R.W."/>
            <person name="Challen M.P."/>
            <person name="Grigoriev I.V."/>
            <person name="Martin F."/>
        </authorList>
    </citation>
    <scope>NUCLEOTIDE SEQUENCE [LARGE SCALE GENOMIC DNA]</scope>
    <source>
        <strain evidence="4">JB137-S8 / ATCC MYA-4627 / FGSC 10392</strain>
    </source>
</reference>
<dbReference type="PANTHER" id="PTHR37487">
    <property type="entry name" value="CHROMOSOME 1, WHOLE GENOME SHOTGUN SEQUENCE"/>
    <property type="match status" value="1"/>
</dbReference>
<feature type="compositionally biased region" description="Pro residues" evidence="1">
    <location>
        <begin position="145"/>
        <end position="155"/>
    </location>
</feature>
<evidence type="ECO:0000256" key="1">
    <source>
        <dbReference type="SAM" id="MobiDB-lite"/>
    </source>
</evidence>
<protein>
    <submittedName>
        <fullName evidence="3">Uncharacterized protein</fullName>
    </submittedName>
</protein>
<dbReference type="HOGENOM" id="CLU_063099_1_1_1"/>
<gene>
    <name evidence="3" type="ORF">AGABI1DRAFT_114337</name>
</gene>
<proteinExistence type="predicted"/>
<evidence type="ECO:0000313" key="3">
    <source>
        <dbReference type="EMBL" id="EKM78733.1"/>
    </source>
</evidence>
<dbReference type="OrthoDB" id="3362246at2759"/>
<dbReference type="PANTHER" id="PTHR37487:SF2">
    <property type="entry name" value="EXPRESSED PROTEIN"/>
    <property type="match status" value="1"/>
</dbReference>
<feature type="compositionally biased region" description="Low complexity" evidence="1">
    <location>
        <begin position="124"/>
        <end position="144"/>
    </location>
</feature>
<organism evidence="3 4">
    <name type="scientific">Agaricus bisporus var. burnettii (strain JB137-S8 / ATCC MYA-4627 / FGSC 10392)</name>
    <name type="common">White button mushroom</name>
    <dbReference type="NCBI Taxonomy" id="597362"/>
    <lineage>
        <taxon>Eukaryota</taxon>
        <taxon>Fungi</taxon>
        <taxon>Dikarya</taxon>
        <taxon>Basidiomycota</taxon>
        <taxon>Agaricomycotina</taxon>
        <taxon>Agaricomycetes</taxon>
        <taxon>Agaricomycetidae</taxon>
        <taxon>Agaricales</taxon>
        <taxon>Agaricineae</taxon>
        <taxon>Agaricaceae</taxon>
        <taxon>Agaricus</taxon>
    </lineage>
</organism>
<feature type="chain" id="PRO_5003890096" evidence="2">
    <location>
        <begin position="22"/>
        <end position="212"/>
    </location>
</feature>
<feature type="signal peptide" evidence="2">
    <location>
        <begin position="1"/>
        <end position="21"/>
    </location>
</feature>
<dbReference type="eggNOG" id="ENOG502S9QR">
    <property type="taxonomic scope" value="Eukaryota"/>
</dbReference>
<keyword evidence="4" id="KW-1185">Reference proteome</keyword>
<accession>K5X6C3</accession>